<organism evidence="1">
    <name type="scientific">Albugo laibachii Nc14</name>
    <dbReference type="NCBI Taxonomy" id="890382"/>
    <lineage>
        <taxon>Eukaryota</taxon>
        <taxon>Sar</taxon>
        <taxon>Stramenopiles</taxon>
        <taxon>Oomycota</taxon>
        <taxon>Peronosporomycetes</taxon>
        <taxon>Albuginales</taxon>
        <taxon>Albuginaceae</taxon>
        <taxon>Albugo</taxon>
    </lineage>
</organism>
<sequence>MIIKKKVLYYVDRLDEILSRFEEDGQETLERELETDHRQWRCPCCDAVGTESLVIGNMHNYLQLLASYGNLGWRAQLLVQF</sequence>
<proteinExistence type="predicted"/>
<dbReference type="AlphaFoldDB" id="F0W3T7"/>
<reference evidence="1" key="1">
    <citation type="journal article" date="2011" name="PLoS Biol.">
        <title>Gene gain and loss during evolution of obligate parasitism in the white rust pathogen of Arabidopsis thaliana.</title>
        <authorList>
            <person name="Kemen E."/>
            <person name="Gardiner A."/>
            <person name="Schultz-Larsen T."/>
            <person name="Kemen A.C."/>
            <person name="Balmuth A.L."/>
            <person name="Robert-Seilaniantz A."/>
            <person name="Bailey K."/>
            <person name="Holub E."/>
            <person name="Studholme D.J."/>
            <person name="Maclean D."/>
            <person name="Jones J.D."/>
        </authorList>
    </citation>
    <scope>NUCLEOTIDE SEQUENCE</scope>
</reference>
<protein>
    <submittedName>
        <fullName evidence="1">AlNc14C14G1602 protein</fullName>
    </submittedName>
</protein>
<gene>
    <name evidence="1" type="primary">AlNc14C14G1602</name>
    <name evidence="1" type="ORF">ALNC14_018280</name>
</gene>
<evidence type="ECO:0000313" key="1">
    <source>
        <dbReference type="EMBL" id="CCA15685.1"/>
    </source>
</evidence>
<name>F0W3T7_9STRA</name>
<reference evidence="1" key="2">
    <citation type="submission" date="2011-02" db="EMBL/GenBank/DDBJ databases">
        <authorList>
            <person name="MacLean D."/>
        </authorList>
    </citation>
    <scope>NUCLEOTIDE SEQUENCE</scope>
</reference>
<dbReference type="EMBL" id="FR824059">
    <property type="protein sequence ID" value="CCA15685.1"/>
    <property type="molecule type" value="Genomic_DNA"/>
</dbReference>
<accession>F0W3T7</accession>
<dbReference type="HOGENOM" id="CLU_2578828_0_0_1"/>